<dbReference type="NCBIfam" id="TIGR01651">
    <property type="entry name" value="CobT"/>
    <property type="match status" value="1"/>
</dbReference>
<dbReference type="Pfam" id="PF06213">
    <property type="entry name" value="CobT"/>
    <property type="match status" value="1"/>
</dbReference>
<gene>
    <name evidence="4" type="ORF">SAMN05428983_2848</name>
</gene>
<dbReference type="EMBL" id="FNEW01000002">
    <property type="protein sequence ID" value="SDJ79320.1"/>
    <property type="molecule type" value="Genomic_DNA"/>
</dbReference>
<dbReference type="EC" id="6.6.1.2" evidence="1"/>
<dbReference type="InterPro" id="IPR002035">
    <property type="entry name" value="VWF_A"/>
</dbReference>
<evidence type="ECO:0000256" key="1">
    <source>
        <dbReference type="NCBIfam" id="TIGR01651"/>
    </source>
</evidence>
<evidence type="ECO:0000313" key="4">
    <source>
        <dbReference type="EMBL" id="SDJ79320.1"/>
    </source>
</evidence>
<reference evidence="4 5" key="1">
    <citation type="submission" date="2016-10" db="EMBL/GenBank/DDBJ databases">
        <authorList>
            <person name="Varghese N."/>
            <person name="Submissions S."/>
        </authorList>
    </citation>
    <scope>NUCLEOTIDE SEQUENCE [LARGE SCALE GENOMIC DNA]</scope>
    <source>
        <strain evidence="4 5">PDC82</strain>
    </source>
</reference>
<dbReference type="InterPro" id="IPR006538">
    <property type="entry name" value="CobT"/>
</dbReference>
<dbReference type="SMART" id="SM00327">
    <property type="entry name" value="VWA"/>
    <property type="match status" value="1"/>
</dbReference>
<dbReference type="Proteomes" id="UP000198917">
    <property type="component" value="Unassembled WGS sequence"/>
</dbReference>
<sequence length="634" mass="70418">MAGRGDNSRAKPGTAVDTEPLRQAIAGCVRSVAGDAEVEVVFANERPGLAGERMRLPEISKKPTAQEIAITRGLGDSMALRLACHDADTHAVMSPHGAEAQLVFDAVEQARVESIGALRMPGMASNIQAMNTEKYAKANFSGINNKDDAPLAEAVALLVREKLTGEKPPASAGKVLDLWRDFIEEKTAGDLNDLSRVITDQKAFSRLVRKMLTSMQMAEDFGDEDNEPDSQEAESNEDQPRTNETEEEQVEEEAGSDATPADENEASQEEMEEGEMDGAEMSDEEMSDDLDEDSETPGETRRPNSPFDDFNEKVDYRIFTEEFDEEIRAEELCDEAELDRLRAFLDKQLAHLQGAVGRLANRLQRRLMAQQNRSWDFDLEEGYLDPARLVRLIIDPMQPLSFKKERDTKFRDTVVSLVIDNSGSMRGRPITVAATCADILARTLERSGVKVEILGFTTKAWKGGQSREQWLANGKPASPGRLNDLRHIIYKSADAPWRRARRNLGLMMREGLLKENIDGEALMWAHNRLIGRPEQRKIMMMISDGAPVDDSTLSVNPGNYLERHLRAVIEQIETRSPVELLAIGIGHDVTRYYRRAVTIVDADELAGAMTEQLAALFEDTSGASGSSRRIRRAG</sequence>
<feature type="compositionally biased region" description="Acidic residues" evidence="2">
    <location>
        <begin position="245"/>
        <end position="296"/>
    </location>
</feature>
<dbReference type="InterPro" id="IPR025861">
    <property type="entry name" value="CobT_VWA_dom"/>
</dbReference>
<evidence type="ECO:0000259" key="3">
    <source>
        <dbReference type="PROSITE" id="PS50234"/>
    </source>
</evidence>
<dbReference type="GO" id="GO:0009236">
    <property type="term" value="P:cobalamin biosynthetic process"/>
    <property type="evidence" value="ECO:0007669"/>
    <property type="project" value="UniProtKB-UniRule"/>
</dbReference>
<protein>
    <recommendedName>
        <fullName evidence="1">Cobaltochelatase subunit CobT</fullName>
        <ecNumber evidence="1">6.6.1.2</ecNumber>
    </recommendedName>
</protein>
<dbReference type="PROSITE" id="PS50234">
    <property type="entry name" value="VWFA"/>
    <property type="match status" value="1"/>
</dbReference>
<name>A0A7Z7FQH4_9HYPH</name>
<dbReference type="PANTHER" id="PTHR41248">
    <property type="entry name" value="NORD PROTEIN"/>
    <property type="match status" value="1"/>
</dbReference>
<dbReference type="Pfam" id="PF11775">
    <property type="entry name" value="CobT_C"/>
    <property type="match status" value="1"/>
</dbReference>
<dbReference type="Gene3D" id="3.40.50.410">
    <property type="entry name" value="von Willebrand factor, type A domain"/>
    <property type="match status" value="1"/>
</dbReference>
<dbReference type="RefSeq" id="WP_080813744.1">
    <property type="nucleotide sequence ID" value="NZ_CAKKLR010000001.1"/>
</dbReference>
<dbReference type="AlphaFoldDB" id="A0A7Z7FQH4"/>
<evidence type="ECO:0000256" key="2">
    <source>
        <dbReference type="SAM" id="MobiDB-lite"/>
    </source>
</evidence>
<feature type="region of interest" description="Disordered" evidence="2">
    <location>
        <begin position="220"/>
        <end position="310"/>
    </location>
</feature>
<dbReference type="GO" id="GO:0051116">
    <property type="term" value="F:cobaltochelatase activity"/>
    <property type="evidence" value="ECO:0007669"/>
    <property type="project" value="UniProtKB-UniRule"/>
</dbReference>
<proteinExistence type="predicted"/>
<feature type="domain" description="VWFA" evidence="3">
    <location>
        <begin position="414"/>
        <end position="630"/>
    </location>
</feature>
<organism evidence="4 5">
    <name type="scientific">Agrobacterium fabrum</name>
    <dbReference type="NCBI Taxonomy" id="1176649"/>
    <lineage>
        <taxon>Bacteria</taxon>
        <taxon>Pseudomonadati</taxon>
        <taxon>Pseudomonadota</taxon>
        <taxon>Alphaproteobacteria</taxon>
        <taxon>Hyphomicrobiales</taxon>
        <taxon>Rhizobiaceae</taxon>
        <taxon>Rhizobium/Agrobacterium group</taxon>
        <taxon>Agrobacterium</taxon>
        <taxon>Agrobacterium tumefaciens complex</taxon>
    </lineage>
</organism>
<dbReference type="PANTHER" id="PTHR41248:SF1">
    <property type="entry name" value="NORD PROTEIN"/>
    <property type="match status" value="1"/>
</dbReference>
<accession>A0A7Z7FQH4</accession>
<dbReference type="PIRSF" id="PIRSF031715">
    <property type="entry name" value="Cob_chel_CobT"/>
    <property type="match status" value="1"/>
</dbReference>
<feature type="compositionally biased region" description="Acidic residues" evidence="2">
    <location>
        <begin position="220"/>
        <end position="237"/>
    </location>
</feature>
<dbReference type="InterPro" id="IPR036465">
    <property type="entry name" value="vWFA_dom_sf"/>
</dbReference>
<dbReference type="CDD" id="cd01454">
    <property type="entry name" value="vWA_norD_type"/>
    <property type="match status" value="1"/>
</dbReference>
<evidence type="ECO:0000313" key="5">
    <source>
        <dbReference type="Proteomes" id="UP000198917"/>
    </source>
</evidence>
<dbReference type="InterPro" id="IPR051928">
    <property type="entry name" value="NorD/CobT"/>
</dbReference>
<dbReference type="SUPFAM" id="SSF53300">
    <property type="entry name" value="vWA-like"/>
    <property type="match status" value="1"/>
</dbReference>
<comment type="caution">
    <text evidence="4">The sequence shown here is derived from an EMBL/GenBank/DDBJ whole genome shotgun (WGS) entry which is preliminary data.</text>
</comment>